<gene>
    <name evidence="1" type="ORF">R3P93_22355</name>
</gene>
<dbReference type="EMBL" id="JAWLKF010000018">
    <property type="protein sequence ID" value="MDV6305316.1"/>
    <property type="molecule type" value="Genomic_DNA"/>
</dbReference>
<comment type="caution">
    <text evidence="1">The sequence shown here is derived from an EMBL/GenBank/DDBJ whole genome shotgun (WGS) entry which is preliminary data.</text>
</comment>
<dbReference type="Proteomes" id="UP001186104">
    <property type="component" value="Unassembled WGS sequence"/>
</dbReference>
<evidence type="ECO:0000313" key="1">
    <source>
        <dbReference type="EMBL" id="MDV6305316.1"/>
    </source>
</evidence>
<proteinExistence type="predicted"/>
<keyword evidence="2" id="KW-1185">Reference proteome</keyword>
<organism evidence="1 2">
    <name type="scientific">Rhodococcus cerastii</name>
    <dbReference type="NCBI Taxonomy" id="908616"/>
    <lineage>
        <taxon>Bacteria</taxon>
        <taxon>Bacillati</taxon>
        <taxon>Actinomycetota</taxon>
        <taxon>Actinomycetes</taxon>
        <taxon>Mycobacteriales</taxon>
        <taxon>Nocardiaceae</taxon>
        <taxon>Rhodococcus</taxon>
    </lineage>
</organism>
<accession>A0ABU4D6F6</accession>
<dbReference type="RefSeq" id="WP_155288950.1">
    <property type="nucleotide sequence ID" value="NZ_JAWLKF010000018.1"/>
</dbReference>
<sequence length="48" mass="5184">MAQILHNRQADAPIVDWLEVIAKAAALGQICDTDAESANDSDSQETTR</sequence>
<evidence type="ECO:0000313" key="2">
    <source>
        <dbReference type="Proteomes" id="UP001186104"/>
    </source>
</evidence>
<reference evidence="1 2" key="1">
    <citation type="submission" date="2023-10" db="EMBL/GenBank/DDBJ databases">
        <title>Development of a sustainable strategy for remediation of hydrocarbon-contaminated territories based on the waste exchange concept.</title>
        <authorList>
            <person name="Krivoruchko A."/>
        </authorList>
    </citation>
    <scope>NUCLEOTIDE SEQUENCE [LARGE SCALE GENOMIC DNA]</scope>
    <source>
        <strain evidence="1 2">IEGM 1327</strain>
    </source>
</reference>
<protein>
    <submittedName>
        <fullName evidence="1">Uncharacterized protein</fullName>
    </submittedName>
</protein>
<name>A0ABU4D6F6_9NOCA</name>